<gene>
    <name evidence="2" type="ORF">GGI19_000914</name>
</gene>
<dbReference type="GO" id="GO:0005737">
    <property type="term" value="C:cytoplasm"/>
    <property type="evidence" value="ECO:0007669"/>
    <property type="project" value="TreeGrafter"/>
</dbReference>
<dbReference type="PANTHER" id="PTHR46088">
    <property type="entry name" value="TUBULIN--TYROSINE LIGASE-LIKE PROTEIN 12"/>
    <property type="match status" value="1"/>
</dbReference>
<dbReference type="PROSITE" id="PS51203">
    <property type="entry name" value="CS"/>
    <property type="match status" value="1"/>
</dbReference>
<dbReference type="EMBL" id="JANBUH010000028">
    <property type="protein sequence ID" value="KAJ2756367.1"/>
    <property type="molecule type" value="Genomic_DNA"/>
</dbReference>
<dbReference type="InterPro" id="IPR027749">
    <property type="entry name" value="TTLL12"/>
</dbReference>
<comment type="caution">
    <text evidence="2">The sequence shown here is derived from an EMBL/GenBank/DDBJ whole genome shotgun (WGS) entry which is preliminary data.</text>
</comment>
<dbReference type="CDD" id="cd06467">
    <property type="entry name" value="p23_NUDC_like"/>
    <property type="match status" value="1"/>
</dbReference>
<dbReference type="SUPFAM" id="SSF49764">
    <property type="entry name" value="HSP20-like chaperones"/>
    <property type="match status" value="1"/>
</dbReference>
<evidence type="ECO:0000259" key="1">
    <source>
        <dbReference type="PROSITE" id="PS51203"/>
    </source>
</evidence>
<evidence type="ECO:0000313" key="2">
    <source>
        <dbReference type="EMBL" id="KAJ2756367.1"/>
    </source>
</evidence>
<dbReference type="Pfam" id="PF04969">
    <property type="entry name" value="CS"/>
    <property type="match status" value="1"/>
</dbReference>
<dbReference type="InterPro" id="IPR007052">
    <property type="entry name" value="CS_dom"/>
</dbReference>
<keyword evidence="3" id="KW-1185">Reference proteome</keyword>
<dbReference type="Pfam" id="PF25556">
    <property type="entry name" value="SET_TTL"/>
    <property type="match status" value="2"/>
</dbReference>
<dbReference type="OrthoDB" id="2127950at2759"/>
<reference evidence="2" key="1">
    <citation type="submission" date="2022-07" db="EMBL/GenBank/DDBJ databases">
        <title>Phylogenomic reconstructions and comparative analyses of Kickxellomycotina fungi.</title>
        <authorList>
            <person name="Reynolds N.K."/>
            <person name="Stajich J.E."/>
            <person name="Barry K."/>
            <person name="Grigoriev I.V."/>
            <person name="Crous P."/>
            <person name="Smith M.E."/>
        </authorList>
    </citation>
    <scope>NUCLEOTIDE SEQUENCE</scope>
    <source>
        <strain evidence="2">BCRC 34297</strain>
    </source>
</reference>
<sequence>MAIDGNSGAPSVDDASSYMLQYGRFEAVHKSQLEALGLPAHLWPVLYRKLATDTFDIGSYVAFGDLDSDESSSDNASSSVAKGLTEHSLCLSVEQLDAGSNVFLVDHAWTTTIDQIIENLDRVPGLLERMEKLTGAYDSLAGSTGMANADSLNPEIEANIPTVTLMTGVSEEKARELLVRVNGCLIDALMAAEDEGKEATPAQNTLQEQILQQLGGGEGFGNSKALQWRTRGYDCAQCALGGGDQLDGMEVSVPLGPGATARDIECTIAPKHLTVSVRGNRILDGDLHAEVKPDESTWSVENGMLTITLTKRVADSWPELVIGEKHVNPFELRKHLARVGGELWRYFQGYDCMVQGADQSVMKQTNWYIQDEVGLSVAHSSDPNVCCLPFLYLGAQGQVSPFSIIWPVKPISCGDALTRDFCPSWLKDARQRQGYLQAIFPAPTQPLLDAYLEFTKDLGQTATSATRANLTVTPAPIGQVTRVFVSEATLDVKEAMSAAGFEAVAVIEEADIVFDDDTASAHADKSTNQHPLNSVFSSIDKTVLALQSVAGIQAWLSPGFHLPTQVNEFIGAALMDSNSWWMLASSQGPSNMQPPRVVTNSWAAAVRHMDVGYTSALKCMPSAIALDQVHVAERLVLLTPSNRLYIWHKNMWIYSHQIQLRDNKPEPYQTLAPAVEVAETLFMEQLRAKFGDKVVDSFAAKMDYVITDTVRLLLGIDSSDGKDFGLFSFRFVLGKSADDGIAPLLQGVSPVPVHERLANNTRLVPALLSALSGSPDAEIWKQAGVQQD</sequence>
<accession>A0A9W8H5V0</accession>
<name>A0A9W8H5V0_9FUNG</name>
<feature type="domain" description="CS" evidence="1">
    <location>
        <begin position="228"/>
        <end position="321"/>
    </location>
</feature>
<dbReference type="PANTHER" id="PTHR46088:SF1">
    <property type="entry name" value="TUBULIN--TYROSINE LIGASE-LIKE PROTEIN 12"/>
    <property type="match status" value="1"/>
</dbReference>
<dbReference type="InterPro" id="IPR008978">
    <property type="entry name" value="HSP20-like_chaperone"/>
</dbReference>
<evidence type="ECO:0000313" key="3">
    <source>
        <dbReference type="Proteomes" id="UP001140011"/>
    </source>
</evidence>
<dbReference type="InterPro" id="IPR057954">
    <property type="entry name" value="SET_TTL12"/>
</dbReference>
<proteinExistence type="predicted"/>
<protein>
    <recommendedName>
        <fullName evidence="1">CS domain-containing protein</fullName>
    </recommendedName>
</protein>
<dbReference type="Proteomes" id="UP001140011">
    <property type="component" value="Unassembled WGS sequence"/>
</dbReference>
<organism evidence="2 3">
    <name type="scientific">Coemansia pectinata</name>
    <dbReference type="NCBI Taxonomy" id="1052879"/>
    <lineage>
        <taxon>Eukaryota</taxon>
        <taxon>Fungi</taxon>
        <taxon>Fungi incertae sedis</taxon>
        <taxon>Zoopagomycota</taxon>
        <taxon>Kickxellomycotina</taxon>
        <taxon>Kickxellomycetes</taxon>
        <taxon>Kickxellales</taxon>
        <taxon>Kickxellaceae</taxon>
        <taxon>Coemansia</taxon>
    </lineage>
</organism>
<dbReference type="Gene3D" id="2.60.40.790">
    <property type="match status" value="1"/>
</dbReference>
<dbReference type="AlphaFoldDB" id="A0A9W8H5V0"/>